<organism evidence="7 8">
    <name type="scientific">Nocardioides thalensis</name>
    <dbReference type="NCBI Taxonomy" id="1914755"/>
    <lineage>
        <taxon>Bacteria</taxon>
        <taxon>Bacillati</taxon>
        <taxon>Actinomycetota</taxon>
        <taxon>Actinomycetes</taxon>
        <taxon>Propionibacteriales</taxon>
        <taxon>Nocardioidaceae</taxon>
        <taxon>Nocardioides</taxon>
    </lineage>
</organism>
<dbReference type="CDD" id="cd16147">
    <property type="entry name" value="G6S"/>
    <property type="match status" value="1"/>
</dbReference>
<comment type="similarity">
    <text evidence="1">Belongs to the sulfatase family.</text>
</comment>
<name>A0A853BZL7_9ACTN</name>
<dbReference type="SUPFAM" id="SSF53649">
    <property type="entry name" value="Alkaline phosphatase-like"/>
    <property type="match status" value="1"/>
</dbReference>
<dbReference type="PROSITE" id="PS00523">
    <property type="entry name" value="SULFATASE_1"/>
    <property type="match status" value="1"/>
</dbReference>
<feature type="domain" description="Sulfatase N-terminal" evidence="6">
    <location>
        <begin position="43"/>
        <end position="368"/>
    </location>
</feature>
<proteinExistence type="inferred from homology"/>
<dbReference type="InterPro" id="IPR000917">
    <property type="entry name" value="Sulfatase_N"/>
</dbReference>
<protein>
    <submittedName>
        <fullName evidence="7">Arylsulfatase A-like enzyme</fullName>
    </submittedName>
</protein>
<evidence type="ECO:0000256" key="4">
    <source>
        <dbReference type="ARBA" id="ARBA00023180"/>
    </source>
</evidence>
<dbReference type="InterPro" id="IPR017850">
    <property type="entry name" value="Alkaline_phosphatase_core_sf"/>
</dbReference>
<comment type="caution">
    <text evidence="7">The sequence shown here is derived from an EMBL/GenBank/DDBJ whole genome shotgun (WGS) entry which is preliminary data.</text>
</comment>
<reference evidence="7 8" key="1">
    <citation type="submission" date="2020-07" db="EMBL/GenBank/DDBJ databases">
        <title>Sequencing the genomes of 1000 actinobacteria strains.</title>
        <authorList>
            <person name="Klenk H.-P."/>
        </authorList>
    </citation>
    <scope>NUCLEOTIDE SEQUENCE [LARGE SCALE GENOMIC DNA]</scope>
    <source>
        <strain evidence="7 8">DSM 103833</strain>
    </source>
</reference>
<evidence type="ECO:0000256" key="2">
    <source>
        <dbReference type="ARBA" id="ARBA00022729"/>
    </source>
</evidence>
<keyword evidence="3" id="KW-0378">Hydrolase</keyword>
<evidence type="ECO:0000313" key="7">
    <source>
        <dbReference type="EMBL" id="NYJ00474.1"/>
    </source>
</evidence>
<evidence type="ECO:0000259" key="6">
    <source>
        <dbReference type="Pfam" id="PF00884"/>
    </source>
</evidence>
<dbReference type="InterPro" id="IPR024607">
    <property type="entry name" value="Sulfatase_CS"/>
</dbReference>
<keyword evidence="4" id="KW-0325">Glycoprotein</keyword>
<feature type="region of interest" description="Disordered" evidence="5">
    <location>
        <begin position="473"/>
        <end position="495"/>
    </location>
</feature>
<dbReference type="Proteomes" id="UP000530424">
    <property type="component" value="Unassembled WGS sequence"/>
</dbReference>
<dbReference type="PANTHER" id="PTHR43108:SF8">
    <property type="entry name" value="SD21168P"/>
    <property type="match status" value="1"/>
</dbReference>
<evidence type="ECO:0000313" key="8">
    <source>
        <dbReference type="Proteomes" id="UP000530424"/>
    </source>
</evidence>
<dbReference type="EMBL" id="JACCFP010000001">
    <property type="protein sequence ID" value="NYJ00474.1"/>
    <property type="molecule type" value="Genomic_DNA"/>
</dbReference>
<sequence length="495" mass="54743">MRPRVLLPAALVLIAITALLLQGASTRGLVPSMAPGDEADVRPNIVVILTDDMRTDEMQYLPFTQQFLASGGTTYTNAISPHPICCPARAELVTGQYGHNNGVRHNLGPYGGIDALRRPDDTIGRWLDLAGYRTGYHGKYLNGYTRSLGRPAGWDAWDPIVGGTTYAYWRSEWYDGDVYEDRYITDVTSERVGGMVDDLSGDDPFMMVVNHTAPHGRSGGLVKKPATQPRYDDEYLDLRPEFMDRPSFYEDDVADLPRDLFEADFTKKDELVRARARARALRSVDDSIQQLVTDLEESGELDNTILVFTSDNGFVLGEHRMHGKNYLVDESLDIPLLVRGPGVPAGATNHETVTLVDLAATILEWAGAEPSADRPSDGLSLLDTTALAERDTVLVQAGDGERDADHGWRYRGVTTDRYLYATHPGDPSVGLLFDREVDPWALDNVYGDPRYAATQAELRRRLVELADCRGAECNQSFGPVPGPTESPARTKARRR</sequence>
<keyword evidence="2" id="KW-0732">Signal</keyword>
<dbReference type="GO" id="GO:0016787">
    <property type="term" value="F:hydrolase activity"/>
    <property type="evidence" value="ECO:0007669"/>
    <property type="project" value="UniProtKB-KW"/>
</dbReference>
<dbReference type="RefSeq" id="WP_179667057.1">
    <property type="nucleotide sequence ID" value="NZ_JACCFP010000001.1"/>
</dbReference>
<dbReference type="PANTHER" id="PTHR43108">
    <property type="entry name" value="N-ACETYLGLUCOSAMINE-6-SULFATASE FAMILY MEMBER"/>
    <property type="match status" value="1"/>
</dbReference>
<keyword evidence="8" id="KW-1185">Reference proteome</keyword>
<evidence type="ECO:0000256" key="3">
    <source>
        <dbReference type="ARBA" id="ARBA00022801"/>
    </source>
</evidence>
<evidence type="ECO:0000256" key="1">
    <source>
        <dbReference type="ARBA" id="ARBA00008779"/>
    </source>
</evidence>
<evidence type="ECO:0000256" key="5">
    <source>
        <dbReference type="SAM" id="MobiDB-lite"/>
    </source>
</evidence>
<accession>A0A853BZL7</accession>
<gene>
    <name evidence="7" type="ORF">HNR19_001172</name>
</gene>
<dbReference type="AlphaFoldDB" id="A0A853BZL7"/>
<dbReference type="Pfam" id="PF00884">
    <property type="entry name" value="Sulfatase"/>
    <property type="match status" value="1"/>
</dbReference>
<dbReference type="Gene3D" id="3.40.720.10">
    <property type="entry name" value="Alkaline Phosphatase, subunit A"/>
    <property type="match status" value="1"/>
</dbReference>